<reference evidence="2" key="1">
    <citation type="submission" date="2018-05" db="EMBL/GenBank/DDBJ databases">
        <authorList>
            <person name="Lanie J.A."/>
            <person name="Ng W.-L."/>
            <person name="Kazmierczak K.M."/>
            <person name="Andrzejewski T.M."/>
            <person name="Davidsen T.M."/>
            <person name="Wayne K.J."/>
            <person name="Tettelin H."/>
            <person name="Glass J.I."/>
            <person name="Rusch D."/>
            <person name="Podicherti R."/>
            <person name="Tsui H.-C.T."/>
            <person name="Winkler M.E."/>
        </authorList>
    </citation>
    <scope>NUCLEOTIDE SEQUENCE</scope>
</reference>
<keyword evidence="1" id="KW-0812">Transmembrane</keyword>
<organism evidence="2">
    <name type="scientific">marine metagenome</name>
    <dbReference type="NCBI Taxonomy" id="408172"/>
    <lineage>
        <taxon>unclassified sequences</taxon>
        <taxon>metagenomes</taxon>
        <taxon>ecological metagenomes</taxon>
    </lineage>
</organism>
<proteinExistence type="predicted"/>
<feature type="transmembrane region" description="Helical" evidence="1">
    <location>
        <begin position="12"/>
        <end position="36"/>
    </location>
</feature>
<evidence type="ECO:0000313" key="2">
    <source>
        <dbReference type="EMBL" id="SVC42635.1"/>
    </source>
</evidence>
<keyword evidence="1" id="KW-1133">Transmembrane helix</keyword>
<name>A0A382M3U0_9ZZZZ</name>
<dbReference type="EMBL" id="UINC01090574">
    <property type="protein sequence ID" value="SVC42635.1"/>
    <property type="molecule type" value="Genomic_DNA"/>
</dbReference>
<accession>A0A382M3U0</accession>
<feature type="non-terminal residue" evidence="2">
    <location>
        <position position="59"/>
    </location>
</feature>
<keyword evidence="1" id="KW-0472">Membrane</keyword>
<evidence type="ECO:0000256" key="1">
    <source>
        <dbReference type="SAM" id="Phobius"/>
    </source>
</evidence>
<evidence type="ECO:0008006" key="3">
    <source>
        <dbReference type="Google" id="ProtNLM"/>
    </source>
</evidence>
<sequence length="59" mass="6702">MRFFLKIVFSTPLFKTIIIMQLLASLLTFVGIPLLIPLIESAQNDLNNIEITNQTLNLI</sequence>
<protein>
    <recommendedName>
        <fullName evidence="3">ABC transmembrane type-1 domain-containing protein</fullName>
    </recommendedName>
</protein>
<gene>
    <name evidence="2" type="ORF">METZ01_LOCUS295489</name>
</gene>
<dbReference type="AlphaFoldDB" id="A0A382M3U0"/>